<dbReference type="GO" id="GO:0005829">
    <property type="term" value="C:cytosol"/>
    <property type="evidence" value="ECO:0007669"/>
    <property type="project" value="TreeGrafter"/>
</dbReference>
<dbReference type="InterPro" id="IPR053392">
    <property type="entry name" value="Transposase_IS30-like"/>
</dbReference>
<dbReference type="GeneID" id="45549849"/>
<dbReference type="GO" id="GO:0003676">
    <property type="term" value="F:nucleic acid binding"/>
    <property type="evidence" value="ECO:0007669"/>
    <property type="project" value="InterPro"/>
</dbReference>
<dbReference type="NCBIfam" id="NF033563">
    <property type="entry name" value="transpos_IS30"/>
    <property type="match status" value="1"/>
</dbReference>
<dbReference type="GO" id="GO:0004803">
    <property type="term" value="F:transposase activity"/>
    <property type="evidence" value="ECO:0007669"/>
    <property type="project" value="TreeGrafter"/>
</dbReference>
<comment type="caution">
    <text evidence="3">The sequence shown here is derived from an EMBL/GenBank/DDBJ whole genome shotgun (WGS) entry which is preliminary data.</text>
</comment>
<dbReference type="PANTHER" id="PTHR10948">
    <property type="entry name" value="TRANSPOSASE"/>
    <property type="match status" value="1"/>
</dbReference>
<dbReference type="InterPro" id="IPR001584">
    <property type="entry name" value="Integrase_cat-core"/>
</dbReference>
<accession>A0A0C9Q162</accession>
<feature type="domain" description="Integrase catalytic" evidence="2">
    <location>
        <begin position="179"/>
        <end position="342"/>
    </location>
</feature>
<reference evidence="4" key="1">
    <citation type="submission" date="2014-05" db="EMBL/GenBank/DDBJ databases">
        <title>Whole genome sequencing of Lactobacillus casei NRIC0644.</title>
        <authorList>
            <person name="Atarashi H."/>
            <person name="Yoshida Y."/>
            <person name="Fujimura S."/>
            <person name="Tanaka N."/>
            <person name="Shiwa Y."/>
            <person name="Yoshikawa H."/>
            <person name="Okada S."/>
            <person name="Nakagawa J."/>
        </authorList>
    </citation>
    <scope>NUCLEOTIDE SEQUENCE [LARGE SCALE GENOMIC DNA]</scope>
    <source>
        <strain evidence="4">NRIC0644</strain>
    </source>
</reference>
<dbReference type="Pfam" id="PF13936">
    <property type="entry name" value="HTH_38"/>
    <property type="match status" value="1"/>
</dbReference>
<organism evidence="3 4">
    <name type="scientific">Lacticaseibacillus paracasei NRIC 0644</name>
    <dbReference type="NCBI Taxonomy" id="1435038"/>
    <lineage>
        <taxon>Bacteria</taxon>
        <taxon>Bacillati</taxon>
        <taxon>Bacillota</taxon>
        <taxon>Bacilli</taxon>
        <taxon>Lactobacillales</taxon>
        <taxon>Lactobacillaceae</taxon>
        <taxon>Lacticaseibacillus</taxon>
    </lineage>
</organism>
<evidence type="ECO:0000259" key="2">
    <source>
        <dbReference type="PROSITE" id="PS50994"/>
    </source>
</evidence>
<dbReference type="AlphaFoldDB" id="A0A0C9Q162"/>
<dbReference type="GO" id="GO:0006310">
    <property type="term" value="P:DNA recombination"/>
    <property type="evidence" value="ECO:0007669"/>
    <property type="project" value="UniProtKB-KW"/>
</dbReference>
<dbReference type="InterPro" id="IPR036397">
    <property type="entry name" value="RNaseH_sf"/>
</dbReference>
<protein>
    <submittedName>
        <fullName evidence="3">Possible transposase</fullName>
    </submittedName>
</protein>
<dbReference type="GO" id="GO:0032196">
    <property type="term" value="P:transposition"/>
    <property type="evidence" value="ECO:0007669"/>
    <property type="project" value="TreeGrafter"/>
</dbReference>
<dbReference type="InterPro" id="IPR012337">
    <property type="entry name" value="RNaseH-like_sf"/>
</dbReference>
<dbReference type="PANTHER" id="PTHR10948:SF23">
    <property type="entry name" value="TRANSPOSASE INSI FOR INSERTION SEQUENCE ELEMENT IS30A-RELATED"/>
    <property type="match status" value="1"/>
</dbReference>
<dbReference type="Gene3D" id="3.30.420.10">
    <property type="entry name" value="Ribonuclease H-like superfamily/Ribonuclease H"/>
    <property type="match status" value="1"/>
</dbReference>
<dbReference type="PROSITE" id="PS50994">
    <property type="entry name" value="INTEGRASE"/>
    <property type="match status" value="1"/>
</dbReference>
<name>A0A0C9Q162_LACPA</name>
<dbReference type="EMBL" id="BAYM01001154">
    <property type="protein sequence ID" value="GAN38119.1"/>
    <property type="molecule type" value="Genomic_DNA"/>
</dbReference>
<evidence type="ECO:0000313" key="3">
    <source>
        <dbReference type="EMBL" id="GAN38119.1"/>
    </source>
</evidence>
<gene>
    <name evidence="3" type="ORF">LC0644_2708</name>
</gene>
<evidence type="ECO:0000313" key="4">
    <source>
        <dbReference type="Proteomes" id="UP000032552"/>
    </source>
</evidence>
<dbReference type="GO" id="GO:0015074">
    <property type="term" value="P:DNA integration"/>
    <property type="evidence" value="ECO:0007669"/>
    <property type="project" value="InterPro"/>
</dbReference>
<dbReference type="SUPFAM" id="SSF53098">
    <property type="entry name" value="Ribonuclease H-like"/>
    <property type="match status" value="1"/>
</dbReference>
<dbReference type="InterPro" id="IPR025246">
    <property type="entry name" value="IS30-like_HTH"/>
</dbReference>
<dbReference type="Proteomes" id="UP000032552">
    <property type="component" value="Unassembled WGS sequence"/>
</dbReference>
<proteinExistence type="predicted"/>
<keyword evidence="1" id="KW-0233">DNA recombination</keyword>
<dbReference type="RefSeq" id="WP_039638870.1">
    <property type="nucleotide sequence ID" value="NZ_BAYM01001154.1"/>
</dbReference>
<dbReference type="InterPro" id="IPR051917">
    <property type="entry name" value="Transposase-Integrase"/>
</dbReference>
<sequence>MHEQDITRRQPGHHLSQMERGRIAELYATGTSKREIAAKIGVCHQTINNEIDRGTVKQAKRINGKLIYHTEYSPEAAQTRYETARLNCHRPDKFAATSHFLAWYVNQAKTEHWSPDAAVGAARRAKLFTPEEMVCTTTLYRYIDDQRLEIRNIDLVEKANRRTKQHKSTKHKRLAGRSIEERPKAVERRKQFGHWEMDTVVGKRNGRESVILSLIERKTRCQLLRLIDGRDSDSVEFALREIKLEWGDCLRTITADNGPEFSTLDKAFEDTDTDIFYAHSYTSCDRGSNEAHNRMIRRDYPKGESLDDVSPSQVLATQDRLNGLPRRKLDYRGPQECFETEVRRTRRSAQHVS</sequence>
<evidence type="ECO:0000256" key="1">
    <source>
        <dbReference type="ARBA" id="ARBA00023172"/>
    </source>
</evidence>